<sequence length="81" mass="9426">MSRKTHIPQDEASIQESIRKDTRIILSDQMTKFLEAEVVRLNIKLDKEGKKDKMTVQRLIRALITAYFEKRVVGLLVNPDD</sequence>
<name>A0A6J5LK91_9CAUD</name>
<evidence type="ECO:0000313" key="1">
    <source>
        <dbReference type="EMBL" id="CAB4131589.1"/>
    </source>
</evidence>
<gene>
    <name evidence="1" type="ORF">UFOVP127_168</name>
    <name evidence="2" type="ORF">UFOVP276_31</name>
</gene>
<dbReference type="EMBL" id="LR796294">
    <property type="protein sequence ID" value="CAB4134924.1"/>
    <property type="molecule type" value="Genomic_DNA"/>
</dbReference>
<dbReference type="EMBL" id="LR796249">
    <property type="protein sequence ID" value="CAB4131589.1"/>
    <property type="molecule type" value="Genomic_DNA"/>
</dbReference>
<protein>
    <submittedName>
        <fullName evidence="2">Uncharacterized protein</fullName>
    </submittedName>
</protein>
<evidence type="ECO:0000313" key="2">
    <source>
        <dbReference type="EMBL" id="CAB4134924.1"/>
    </source>
</evidence>
<reference evidence="2" key="1">
    <citation type="submission" date="2020-04" db="EMBL/GenBank/DDBJ databases">
        <authorList>
            <person name="Chiriac C."/>
            <person name="Salcher M."/>
            <person name="Ghai R."/>
            <person name="Kavagutti S V."/>
        </authorList>
    </citation>
    <scope>NUCLEOTIDE SEQUENCE</scope>
</reference>
<proteinExistence type="predicted"/>
<organism evidence="2">
    <name type="scientific">uncultured Caudovirales phage</name>
    <dbReference type="NCBI Taxonomy" id="2100421"/>
    <lineage>
        <taxon>Viruses</taxon>
        <taxon>Duplodnaviria</taxon>
        <taxon>Heunggongvirae</taxon>
        <taxon>Uroviricota</taxon>
        <taxon>Caudoviricetes</taxon>
        <taxon>Peduoviridae</taxon>
        <taxon>Maltschvirus</taxon>
        <taxon>Maltschvirus maltsch</taxon>
    </lineage>
</organism>
<accession>A0A6J5LK91</accession>